<dbReference type="Gene3D" id="3.30.429.10">
    <property type="entry name" value="Macrophage Migration Inhibitory Factor"/>
    <property type="match status" value="1"/>
</dbReference>
<keyword evidence="3" id="KW-1185">Reference proteome</keyword>
<reference evidence="4" key="2">
    <citation type="journal article" date="2020" name="Mol. Plant Microbe">
        <title>Rhizobial microsymbionts of the narrowly endemic Oxytropis species growing in Kamchatka are characterized by significant genetic diversity and possess a set of genes that are associated with T3SS and T6SS secretion systems and can affect the development of symbiosis.</title>
        <authorList>
            <person name="Safronova V."/>
            <person name="Guro P."/>
            <person name="Sazanova A."/>
            <person name="Kuznetsova I."/>
            <person name="Belimov A."/>
            <person name="Yakubov V."/>
            <person name="Chirak E."/>
            <person name="Afonin A."/>
            <person name="Gogolev Y."/>
            <person name="Andronov E."/>
            <person name="Tikhonovich I."/>
        </authorList>
    </citation>
    <scope>NUCLEOTIDE SEQUENCE [LARGE SCALE GENOMIC DNA]</scope>
    <source>
        <strain evidence="4">581</strain>
    </source>
</reference>
<dbReference type="OrthoDB" id="9804765at2"/>
<evidence type="ECO:0000313" key="2">
    <source>
        <dbReference type="EMBL" id="QND75205.1"/>
    </source>
</evidence>
<dbReference type="Proteomes" id="UP000076574">
    <property type="component" value="Unassembled WGS sequence"/>
</dbReference>
<reference evidence="1 3" key="1">
    <citation type="submission" date="2016-03" db="EMBL/GenBank/DDBJ databases">
        <title>Microsymbionts genomes from the relict species Vavilovia formosa (Stev.) Fed.</title>
        <authorList>
            <person name="Kopat V."/>
            <person name="Chirak E."/>
            <person name="Kimeklis A."/>
            <person name="Andronov E."/>
        </authorList>
    </citation>
    <scope>NUCLEOTIDE SEQUENCE [LARGE SCALE GENOMIC DNA]</scope>
    <source>
        <strain evidence="1 3">Vaf07</strain>
    </source>
</reference>
<dbReference type="STRING" id="943830.A4A58_19895"/>
<dbReference type="PANTHER" id="PTHR38460">
    <property type="entry name" value="TAUTOMERASE YOLI-RELATED"/>
    <property type="match status" value="1"/>
</dbReference>
<reference evidence="2" key="3">
    <citation type="journal article" date="2020" name="Mol. Plant Microbe Interact.">
        <title>Complete genome sequences of four natural Pseudomonas isolates that catabolize a wide range of aromatic compounds relevant to lignin valorization.</title>
        <authorList>
            <person name="Hatmaker E.A."/>
            <person name="Presle G."/>
            <person name="Cannon O."/>
            <person name="Guss A.M."/>
            <person name="Elkins J.G."/>
        </authorList>
    </citation>
    <scope>NUCLEOTIDE SEQUENCE</scope>
    <source>
        <strain evidence="2">581</strain>
    </source>
</reference>
<dbReference type="InterPro" id="IPR014347">
    <property type="entry name" value="Tautomerase/MIF_sf"/>
</dbReference>
<dbReference type="PANTHER" id="PTHR38460:SF1">
    <property type="entry name" value="TAUTOMERASE YOLI-RELATED"/>
    <property type="match status" value="1"/>
</dbReference>
<dbReference type="SUPFAM" id="SSF55331">
    <property type="entry name" value="Tautomerase/MIF"/>
    <property type="match status" value="1"/>
</dbReference>
<dbReference type="AlphaFoldDB" id="A0A163X6E7"/>
<accession>A0A163X6E7</accession>
<evidence type="ECO:0000313" key="1">
    <source>
        <dbReference type="EMBL" id="KZD20477.1"/>
    </source>
</evidence>
<evidence type="ECO:0000313" key="3">
    <source>
        <dbReference type="Proteomes" id="UP000076574"/>
    </source>
</evidence>
<sequence length="130" mass="14243">MPLLRFNMIEGRTDAEIACLLDAAHAAVVSAFGVPEGDRYQIVSEYREGRLCLLDTGLNIGRTKNVVLVEVTSRKRPTDQKAAFYALLCQKLKDACDLDSSDVIVSFVENGDADWSFGLGRAQFLTGELA</sequence>
<evidence type="ECO:0000313" key="4">
    <source>
        <dbReference type="Proteomes" id="UP000515291"/>
    </source>
</evidence>
<gene>
    <name evidence="1" type="ORF">A4A58_19895</name>
    <name evidence="2" type="ORF">HB776_31360</name>
</gene>
<proteinExistence type="predicted"/>
<dbReference type="Pfam" id="PF14552">
    <property type="entry name" value="Tautomerase_2"/>
    <property type="match status" value="1"/>
</dbReference>
<organism evidence="1 3">
    <name type="scientific">Tardiphaga robiniae</name>
    <dbReference type="NCBI Taxonomy" id="943830"/>
    <lineage>
        <taxon>Bacteria</taxon>
        <taxon>Pseudomonadati</taxon>
        <taxon>Pseudomonadota</taxon>
        <taxon>Alphaproteobacteria</taxon>
        <taxon>Hyphomicrobiales</taxon>
        <taxon>Nitrobacteraceae</taxon>
        <taxon>Tardiphaga</taxon>
    </lineage>
</organism>
<dbReference type="InterPro" id="IPR037479">
    <property type="entry name" value="Tauto_MSAD"/>
</dbReference>
<dbReference type="EMBL" id="CP050292">
    <property type="protein sequence ID" value="QND75205.1"/>
    <property type="molecule type" value="Genomic_DNA"/>
</dbReference>
<protein>
    <submittedName>
        <fullName evidence="1 2">Tautomerase</fullName>
    </submittedName>
</protein>
<dbReference type="RefSeq" id="WP_068738844.1">
    <property type="nucleotide sequence ID" value="NZ_CP050292.1"/>
</dbReference>
<dbReference type="EMBL" id="LVYV01000056">
    <property type="protein sequence ID" value="KZD20477.1"/>
    <property type="molecule type" value="Genomic_DNA"/>
</dbReference>
<name>A0A163X6E7_9BRAD</name>
<dbReference type="Proteomes" id="UP000515291">
    <property type="component" value="Chromosome"/>
</dbReference>
<dbReference type="KEGG" id="trb:HB776_31360"/>